<sequence length="160" mass="17090">MDAAREAAKLAVAAAASCSQSLGFAHLKCNSVPSNYEEMICQLCTHKHPWLFRYAMSTTATTEAKEGDSVATGGESEPRAEATAGACVMPRRDGPQREQRGDDWASVGNPLVPEGEESVPRGVAVEGGPPEAAALWEEDDGALFFEADWRKKLCSCPTCQ</sequence>
<reference evidence="2" key="1">
    <citation type="submission" date="2020-11" db="EMBL/GenBank/DDBJ databases">
        <authorList>
            <person name="Tran Van P."/>
        </authorList>
    </citation>
    <scope>NUCLEOTIDE SEQUENCE</scope>
</reference>
<feature type="compositionally biased region" description="Basic and acidic residues" evidence="1">
    <location>
        <begin position="90"/>
        <end position="103"/>
    </location>
</feature>
<accession>A0A7R8WKC6</accession>
<evidence type="ECO:0000313" key="2">
    <source>
        <dbReference type="EMBL" id="CAD7233355.1"/>
    </source>
</evidence>
<feature type="non-terminal residue" evidence="2">
    <location>
        <position position="1"/>
    </location>
</feature>
<evidence type="ECO:0000256" key="1">
    <source>
        <dbReference type="SAM" id="MobiDB-lite"/>
    </source>
</evidence>
<name>A0A7R8WKC6_9CRUS</name>
<dbReference type="EMBL" id="OB666126">
    <property type="protein sequence ID" value="CAD7233355.1"/>
    <property type="molecule type" value="Genomic_DNA"/>
</dbReference>
<gene>
    <name evidence="2" type="ORF">CTOB1V02_LOCUS11177</name>
</gene>
<proteinExistence type="predicted"/>
<organism evidence="2">
    <name type="scientific">Cyprideis torosa</name>
    <dbReference type="NCBI Taxonomy" id="163714"/>
    <lineage>
        <taxon>Eukaryota</taxon>
        <taxon>Metazoa</taxon>
        <taxon>Ecdysozoa</taxon>
        <taxon>Arthropoda</taxon>
        <taxon>Crustacea</taxon>
        <taxon>Oligostraca</taxon>
        <taxon>Ostracoda</taxon>
        <taxon>Podocopa</taxon>
        <taxon>Podocopida</taxon>
        <taxon>Cytherocopina</taxon>
        <taxon>Cytheroidea</taxon>
        <taxon>Cytherideidae</taxon>
        <taxon>Cyprideis</taxon>
    </lineage>
</organism>
<dbReference type="AlphaFoldDB" id="A0A7R8WKC6"/>
<feature type="region of interest" description="Disordered" evidence="1">
    <location>
        <begin position="62"/>
        <end position="127"/>
    </location>
</feature>
<protein>
    <submittedName>
        <fullName evidence="2">Uncharacterized protein</fullName>
    </submittedName>
</protein>